<dbReference type="EMBL" id="JAWDJW010006024">
    <property type="protein sequence ID" value="KAK3066081.1"/>
    <property type="molecule type" value="Genomic_DNA"/>
</dbReference>
<evidence type="ECO:0000313" key="2">
    <source>
        <dbReference type="Proteomes" id="UP001186974"/>
    </source>
</evidence>
<protein>
    <submittedName>
        <fullName evidence="1">Uncharacterized protein</fullName>
    </submittedName>
</protein>
<accession>A0ACC3DEM0</accession>
<evidence type="ECO:0000313" key="1">
    <source>
        <dbReference type="EMBL" id="KAK3066081.1"/>
    </source>
</evidence>
<reference evidence="1" key="1">
    <citation type="submission" date="2024-09" db="EMBL/GenBank/DDBJ databases">
        <title>Black Yeasts Isolated from many extreme environments.</title>
        <authorList>
            <person name="Coleine C."/>
            <person name="Stajich J.E."/>
            <person name="Selbmann L."/>
        </authorList>
    </citation>
    <scope>NUCLEOTIDE SEQUENCE</scope>
    <source>
        <strain evidence="1">CCFEE 5737</strain>
    </source>
</reference>
<organism evidence="1 2">
    <name type="scientific">Coniosporium uncinatum</name>
    <dbReference type="NCBI Taxonomy" id="93489"/>
    <lineage>
        <taxon>Eukaryota</taxon>
        <taxon>Fungi</taxon>
        <taxon>Dikarya</taxon>
        <taxon>Ascomycota</taxon>
        <taxon>Pezizomycotina</taxon>
        <taxon>Dothideomycetes</taxon>
        <taxon>Dothideomycetes incertae sedis</taxon>
        <taxon>Coniosporium</taxon>
    </lineage>
</organism>
<keyword evidence="2" id="KW-1185">Reference proteome</keyword>
<comment type="caution">
    <text evidence="1">The sequence shown here is derived from an EMBL/GenBank/DDBJ whole genome shotgun (WGS) entry which is preliminary data.</text>
</comment>
<dbReference type="Proteomes" id="UP001186974">
    <property type="component" value="Unassembled WGS sequence"/>
</dbReference>
<feature type="non-terminal residue" evidence="1">
    <location>
        <position position="228"/>
    </location>
</feature>
<sequence>MKYQLVIGGLVALAAAQNNGNNDQRGINPNPDASFDPNTNQGNMGTFTVSTAAVASATGGPTQVDEATKQAMQLAILNWRSDTTLVSQFQNQARNVQDDAQFKSIADGAFKAEVDELSQKAVLDSVIGNDPRVSIANQTLTNGCFQMVVDNLQIMSKQGMAKSNLVDTINAARCNQVLPSIDTYMVVAAEYIGNAAFQSRASRPDACNGPNGVVQKNANDPNQNPPVP</sequence>
<proteinExistence type="predicted"/>
<name>A0ACC3DEM0_9PEZI</name>
<gene>
    <name evidence="1" type="ORF">LTS18_002045</name>
</gene>